<evidence type="ECO:0000313" key="3">
    <source>
        <dbReference type="EMBL" id="MDF8333256.1"/>
    </source>
</evidence>
<accession>A0ABT6CHJ2</accession>
<reference evidence="3 4" key="1">
    <citation type="submission" date="2023-03" db="EMBL/GenBank/DDBJ databases">
        <title>Novosphingobium cyanobacteriorum sp. nov., isolated from a eutrophic reservoir during the Microcystis bloom period.</title>
        <authorList>
            <person name="Kang M."/>
            <person name="Le V."/>
            <person name="Ko S.-R."/>
            <person name="Lee S.-A."/>
            <person name="Ahn C.-Y."/>
        </authorList>
    </citation>
    <scope>NUCLEOTIDE SEQUENCE [LARGE SCALE GENOMIC DNA]</scope>
    <source>
        <strain evidence="3 4">HBC54</strain>
    </source>
</reference>
<comment type="caution">
    <text evidence="3">The sequence shown here is derived from an EMBL/GenBank/DDBJ whole genome shotgun (WGS) entry which is preliminary data.</text>
</comment>
<evidence type="ECO:0000313" key="4">
    <source>
        <dbReference type="Proteomes" id="UP001222770"/>
    </source>
</evidence>
<dbReference type="SUPFAM" id="SSF48452">
    <property type="entry name" value="TPR-like"/>
    <property type="match status" value="1"/>
</dbReference>
<protein>
    <submittedName>
        <fullName evidence="3">Tetratricopeptide repeat protein</fullName>
    </submittedName>
</protein>
<organism evidence="3 4">
    <name type="scientific">Novosphingobium cyanobacteriorum</name>
    <dbReference type="NCBI Taxonomy" id="3024215"/>
    <lineage>
        <taxon>Bacteria</taxon>
        <taxon>Pseudomonadati</taxon>
        <taxon>Pseudomonadota</taxon>
        <taxon>Alphaproteobacteria</taxon>
        <taxon>Sphingomonadales</taxon>
        <taxon>Sphingomonadaceae</taxon>
        <taxon>Novosphingobium</taxon>
    </lineage>
</organism>
<evidence type="ECO:0000256" key="2">
    <source>
        <dbReference type="SAM" id="MobiDB-lite"/>
    </source>
</evidence>
<name>A0ABT6CHJ2_9SPHN</name>
<sequence length="301" mass="31377">MILPVPLFANAAEIDRPAAMMQVGPNPSQRQESPLPIPRRRTIIENAPAKGAPAERQGNLPSERLGACLAKAQLDPAAGLAAARDWLAQAKSPDERVRARQCVGMVLSQQGDFAGAESEFASAIAGLDATQAASQQGLLAMAGNAALAGGNAAKAVDWLDRARALGPQGDNLALAAIEVDRGRALVVLGRMEDAVKALGEAHRLAPNEPTGWLLSATLYRRMGELELAQRDIEMAASLDPRDPAIGLEAGVIAVLSGRDEAARKSWQSVIATAPQGDEAKTAKGYLEQLGPAPTSAARPQG</sequence>
<keyword evidence="1" id="KW-0802">TPR repeat</keyword>
<dbReference type="RefSeq" id="WP_277276750.1">
    <property type="nucleotide sequence ID" value="NZ_JAROCY010000006.1"/>
</dbReference>
<feature type="region of interest" description="Disordered" evidence="2">
    <location>
        <begin position="281"/>
        <end position="301"/>
    </location>
</feature>
<dbReference type="EMBL" id="JAROCY010000006">
    <property type="protein sequence ID" value="MDF8333256.1"/>
    <property type="molecule type" value="Genomic_DNA"/>
</dbReference>
<gene>
    <name evidence="3" type="ORF">POM99_08600</name>
</gene>
<dbReference type="PROSITE" id="PS50005">
    <property type="entry name" value="TPR"/>
    <property type="match status" value="2"/>
</dbReference>
<dbReference type="InterPro" id="IPR019734">
    <property type="entry name" value="TPR_rpt"/>
</dbReference>
<keyword evidence="4" id="KW-1185">Reference proteome</keyword>
<dbReference type="InterPro" id="IPR011990">
    <property type="entry name" value="TPR-like_helical_dom_sf"/>
</dbReference>
<evidence type="ECO:0000256" key="1">
    <source>
        <dbReference type="PROSITE-ProRule" id="PRU00339"/>
    </source>
</evidence>
<feature type="repeat" description="TPR" evidence="1">
    <location>
        <begin position="175"/>
        <end position="208"/>
    </location>
</feature>
<feature type="repeat" description="TPR" evidence="1">
    <location>
        <begin position="209"/>
        <end position="242"/>
    </location>
</feature>
<proteinExistence type="predicted"/>
<dbReference type="Gene3D" id="1.25.40.10">
    <property type="entry name" value="Tetratricopeptide repeat domain"/>
    <property type="match status" value="2"/>
</dbReference>
<dbReference type="SMART" id="SM00028">
    <property type="entry name" value="TPR"/>
    <property type="match status" value="2"/>
</dbReference>
<dbReference type="Proteomes" id="UP001222770">
    <property type="component" value="Unassembled WGS sequence"/>
</dbReference>